<name>C5BMQ9_TERTT</name>
<comment type="subcellular location">
    <subcellularLocation>
        <location evidence="1 5">Cytoplasm</location>
    </subcellularLocation>
</comment>
<feature type="domain" description="RecX first three-helical" evidence="8">
    <location>
        <begin position="15"/>
        <end position="40"/>
    </location>
</feature>
<comment type="similarity">
    <text evidence="2 5">Belongs to the RecX family.</text>
</comment>
<dbReference type="Proteomes" id="UP000009080">
    <property type="component" value="Chromosome"/>
</dbReference>
<proteinExistence type="inferred from homology"/>
<dbReference type="STRING" id="377629.TERTU_2821"/>
<dbReference type="AlphaFoldDB" id="C5BMQ9"/>
<dbReference type="InterPro" id="IPR003783">
    <property type="entry name" value="Regulatory_RecX"/>
</dbReference>
<dbReference type="InterPro" id="IPR053925">
    <property type="entry name" value="RecX_HTH_3rd"/>
</dbReference>
<dbReference type="GO" id="GO:0006282">
    <property type="term" value="P:regulation of DNA repair"/>
    <property type="evidence" value="ECO:0007669"/>
    <property type="project" value="UniProtKB-UniRule"/>
</dbReference>
<accession>C5BMQ9</accession>
<reference evidence="9 10" key="1">
    <citation type="journal article" date="2009" name="PLoS ONE">
        <title>The complete genome of Teredinibacter turnerae T7901: an intracellular endosymbiont of marine wood-boring bivalves (shipworms).</title>
        <authorList>
            <person name="Yang J.C."/>
            <person name="Madupu R."/>
            <person name="Durkin A.S."/>
            <person name="Ekborg N.A."/>
            <person name="Pedamallu C.S."/>
            <person name="Hostetler J.B."/>
            <person name="Radune D."/>
            <person name="Toms B.S."/>
            <person name="Henrissat B."/>
            <person name="Coutinho P.M."/>
            <person name="Schwarz S."/>
            <person name="Field L."/>
            <person name="Trindade-Silva A.E."/>
            <person name="Soares C.A.G."/>
            <person name="Elshahawi S."/>
            <person name="Hanora A."/>
            <person name="Schmidt E.W."/>
            <person name="Haygood M.G."/>
            <person name="Posfai J."/>
            <person name="Benner J."/>
            <person name="Madinger C."/>
            <person name="Nove J."/>
            <person name="Anton B."/>
            <person name="Chaudhary K."/>
            <person name="Foster J."/>
            <person name="Holman A."/>
            <person name="Kumar S."/>
            <person name="Lessard P.A."/>
            <person name="Luyten Y.A."/>
            <person name="Slatko B."/>
            <person name="Wood N."/>
            <person name="Wu B."/>
            <person name="Teplitski M."/>
            <person name="Mougous J.D."/>
            <person name="Ward N."/>
            <person name="Eisen J.A."/>
            <person name="Badger J.H."/>
            <person name="Distel D.L."/>
        </authorList>
    </citation>
    <scope>NUCLEOTIDE SEQUENCE [LARGE SCALE GENOMIC DNA]</scope>
    <source>
        <strain evidence="10">ATCC 39867 / T7901</strain>
    </source>
</reference>
<evidence type="ECO:0000259" key="8">
    <source>
        <dbReference type="Pfam" id="PF21982"/>
    </source>
</evidence>
<dbReference type="eggNOG" id="COG2137">
    <property type="taxonomic scope" value="Bacteria"/>
</dbReference>
<protein>
    <recommendedName>
        <fullName evidence="3 5">Regulatory protein RecX</fullName>
    </recommendedName>
</protein>
<evidence type="ECO:0000259" key="7">
    <source>
        <dbReference type="Pfam" id="PF21981"/>
    </source>
</evidence>
<comment type="function">
    <text evidence="5">Modulates RecA activity.</text>
</comment>
<gene>
    <name evidence="5 9" type="primary">recX</name>
    <name evidence="9" type="ordered locus">TERTU_2821</name>
</gene>
<evidence type="ECO:0000313" key="9">
    <source>
        <dbReference type="EMBL" id="ACR13590.1"/>
    </source>
</evidence>
<dbReference type="PANTHER" id="PTHR33602:SF1">
    <property type="entry name" value="REGULATORY PROTEIN RECX FAMILY PROTEIN"/>
    <property type="match status" value="1"/>
</dbReference>
<dbReference type="HOGENOM" id="CLU_066607_3_1_6"/>
<organism evidence="9 10">
    <name type="scientific">Teredinibacter turnerae (strain ATCC 39867 / T7901)</name>
    <dbReference type="NCBI Taxonomy" id="377629"/>
    <lineage>
        <taxon>Bacteria</taxon>
        <taxon>Pseudomonadati</taxon>
        <taxon>Pseudomonadota</taxon>
        <taxon>Gammaproteobacteria</taxon>
        <taxon>Cellvibrionales</taxon>
        <taxon>Cellvibrionaceae</taxon>
        <taxon>Teredinibacter</taxon>
    </lineage>
</organism>
<dbReference type="KEGG" id="ttu:TERTU_2821"/>
<evidence type="ECO:0000313" key="10">
    <source>
        <dbReference type="Proteomes" id="UP000009080"/>
    </source>
</evidence>
<keyword evidence="10" id="KW-1185">Reference proteome</keyword>
<evidence type="ECO:0000256" key="2">
    <source>
        <dbReference type="ARBA" id="ARBA00009695"/>
    </source>
</evidence>
<dbReference type="Pfam" id="PF21981">
    <property type="entry name" value="RecX_HTH3"/>
    <property type="match status" value="1"/>
</dbReference>
<dbReference type="HAMAP" id="MF_01114">
    <property type="entry name" value="RecX"/>
    <property type="match status" value="1"/>
</dbReference>
<feature type="domain" description="RecX third three-helical" evidence="7">
    <location>
        <begin position="123"/>
        <end position="157"/>
    </location>
</feature>
<feature type="domain" description="RecX second three-helical" evidence="6">
    <location>
        <begin position="70"/>
        <end position="110"/>
    </location>
</feature>
<evidence type="ECO:0000259" key="6">
    <source>
        <dbReference type="Pfam" id="PF02631"/>
    </source>
</evidence>
<evidence type="ECO:0000256" key="5">
    <source>
        <dbReference type="HAMAP-Rule" id="MF_01114"/>
    </source>
</evidence>
<dbReference type="InterPro" id="IPR053924">
    <property type="entry name" value="RecX_HTH_2nd"/>
</dbReference>
<dbReference type="InterPro" id="IPR036388">
    <property type="entry name" value="WH-like_DNA-bd_sf"/>
</dbReference>
<dbReference type="RefSeq" id="WP_015819704.1">
    <property type="nucleotide sequence ID" value="NC_012997.1"/>
</dbReference>
<evidence type="ECO:0000256" key="3">
    <source>
        <dbReference type="ARBA" id="ARBA00018111"/>
    </source>
</evidence>
<dbReference type="Pfam" id="PF21982">
    <property type="entry name" value="RecX_HTH1"/>
    <property type="match status" value="1"/>
</dbReference>
<evidence type="ECO:0000256" key="1">
    <source>
        <dbReference type="ARBA" id="ARBA00004496"/>
    </source>
</evidence>
<evidence type="ECO:0000256" key="4">
    <source>
        <dbReference type="ARBA" id="ARBA00022490"/>
    </source>
</evidence>
<sequence length="171" mass="19466">MNLQTSASSELVAYAYNSALGLLARREHSVKELRAKLKTKLTSKNSSDPTAVSLALDSVEEKLVEDGYLSDERFAEVYARARIRKGFGTERLRMELKEKGIGPGLADDVLERYTDAISTEILNTWRKKFGRLPADFKEKGKQQQFLRYRGYRAEEIECLFDSLVAQEHVDL</sequence>
<dbReference type="Pfam" id="PF02631">
    <property type="entry name" value="RecX_HTH2"/>
    <property type="match status" value="1"/>
</dbReference>
<dbReference type="PANTHER" id="PTHR33602">
    <property type="entry name" value="REGULATORY PROTEIN RECX FAMILY PROTEIN"/>
    <property type="match status" value="1"/>
</dbReference>
<keyword evidence="4 5" id="KW-0963">Cytoplasm</keyword>
<dbReference type="GO" id="GO:0005737">
    <property type="term" value="C:cytoplasm"/>
    <property type="evidence" value="ECO:0007669"/>
    <property type="project" value="UniProtKB-SubCell"/>
</dbReference>
<dbReference type="InterPro" id="IPR053926">
    <property type="entry name" value="RecX_HTH_1st"/>
</dbReference>
<dbReference type="Gene3D" id="1.10.10.10">
    <property type="entry name" value="Winged helix-like DNA-binding domain superfamily/Winged helix DNA-binding domain"/>
    <property type="match status" value="3"/>
</dbReference>
<dbReference type="OrthoDB" id="7066780at2"/>
<dbReference type="EMBL" id="CP001614">
    <property type="protein sequence ID" value="ACR13590.1"/>
    <property type="molecule type" value="Genomic_DNA"/>
</dbReference>